<evidence type="ECO:0000313" key="2">
    <source>
        <dbReference type="Proteomes" id="UP001066276"/>
    </source>
</evidence>
<comment type="caution">
    <text evidence="1">The sequence shown here is derived from an EMBL/GenBank/DDBJ whole genome shotgun (WGS) entry which is preliminary data.</text>
</comment>
<dbReference type="AlphaFoldDB" id="A0AAV7Q8P3"/>
<gene>
    <name evidence="1" type="ORF">NDU88_002012</name>
</gene>
<name>A0AAV7Q8P3_PLEWA</name>
<accession>A0AAV7Q8P3</accession>
<evidence type="ECO:0000313" key="1">
    <source>
        <dbReference type="EMBL" id="KAJ1135574.1"/>
    </source>
</evidence>
<protein>
    <submittedName>
        <fullName evidence="1">Uncharacterized protein</fullName>
    </submittedName>
</protein>
<reference evidence="1" key="1">
    <citation type="journal article" date="2022" name="bioRxiv">
        <title>Sequencing and chromosome-scale assembly of the giantPleurodeles waltlgenome.</title>
        <authorList>
            <person name="Brown T."/>
            <person name="Elewa A."/>
            <person name="Iarovenko S."/>
            <person name="Subramanian E."/>
            <person name="Araus A.J."/>
            <person name="Petzold A."/>
            <person name="Susuki M."/>
            <person name="Suzuki K.-i.T."/>
            <person name="Hayashi T."/>
            <person name="Toyoda A."/>
            <person name="Oliveira C."/>
            <person name="Osipova E."/>
            <person name="Leigh N.D."/>
            <person name="Simon A."/>
            <person name="Yun M.H."/>
        </authorList>
    </citation>
    <scope>NUCLEOTIDE SEQUENCE</scope>
    <source>
        <strain evidence="1">20211129_DDA</strain>
        <tissue evidence="1">Liver</tissue>
    </source>
</reference>
<organism evidence="1 2">
    <name type="scientific">Pleurodeles waltl</name>
    <name type="common">Iberian ribbed newt</name>
    <dbReference type="NCBI Taxonomy" id="8319"/>
    <lineage>
        <taxon>Eukaryota</taxon>
        <taxon>Metazoa</taxon>
        <taxon>Chordata</taxon>
        <taxon>Craniata</taxon>
        <taxon>Vertebrata</taxon>
        <taxon>Euteleostomi</taxon>
        <taxon>Amphibia</taxon>
        <taxon>Batrachia</taxon>
        <taxon>Caudata</taxon>
        <taxon>Salamandroidea</taxon>
        <taxon>Salamandridae</taxon>
        <taxon>Pleurodelinae</taxon>
        <taxon>Pleurodeles</taxon>
    </lineage>
</organism>
<dbReference type="Proteomes" id="UP001066276">
    <property type="component" value="Chromosome 6"/>
</dbReference>
<proteinExistence type="predicted"/>
<sequence>MRLLASSAARHVTRGLQSITGMRLLASCAARPVTPEHCMYTWRGPGYVASSAMCCPACDSRAPEYYRYVASSAMCCPACDSRALHAHMEVSRVLQVCGF</sequence>
<dbReference type="EMBL" id="JANPWB010000010">
    <property type="protein sequence ID" value="KAJ1135574.1"/>
    <property type="molecule type" value="Genomic_DNA"/>
</dbReference>
<keyword evidence="2" id="KW-1185">Reference proteome</keyword>